<reference evidence="1" key="1">
    <citation type="journal article" date="2018" name="Genome Biol.">
        <title>SKESA: strategic k-mer extension for scrupulous assemblies.</title>
        <authorList>
            <person name="Souvorov A."/>
            <person name="Agarwala R."/>
            <person name="Lipman D.J."/>
        </authorList>
    </citation>
    <scope>NUCLEOTIDE SEQUENCE</scope>
    <source>
        <strain evidence="1">SSI_AA646</strain>
    </source>
</reference>
<proteinExistence type="predicted"/>
<comment type="caution">
    <text evidence="1">The sequence shown here is derived from an EMBL/GenBank/DDBJ whole genome shotgun (WGS) entry which is preliminary data.</text>
</comment>
<evidence type="ECO:0000313" key="1">
    <source>
        <dbReference type="EMBL" id="HAD1535287.1"/>
    </source>
</evidence>
<dbReference type="AlphaFoldDB" id="A0A710EDQ4"/>
<accession>A0A710EDQ4</accession>
<gene>
    <name evidence="1" type="ORF">GTH67_24505</name>
</gene>
<name>A0A710EDQ4_SALTM</name>
<reference evidence="1" key="2">
    <citation type="submission" date="2019-08" db="EMBL/GenBank/DDBJ databases">
        <authorList>
            <consortium name="NCBI Pathogen Detection Project"/>
        </authorList>
    </citation>
    <scope>NUCLEOTIDE SEQUENCE</scope>
    <source>
        <strain evidence="1">SSI_AA646</strain>
    </source>
</reference>
<sequence length="252" mass="28903">MTPFWKPMPYYSLREKEALTLFKKSNLSSSIAAIKIYILICLTSNLDENGNYCASLTYDQITKYASLSRKLVSNGLKKLYELELLNFEGDKKKKYYLMGVKRTGKVFLETRFKSSQGYWAKLPFAGFVDSAGRITAFESMSNRSPVELNSLKLFIYLLSIRAKDQVSVSVTLSKIRSKLDISFQDIMIAIGFMQSIGMLYKVNLGVNTISNYDAAFSINFLVCGWESLEWKPTYLSHDEWKDKMLAKMFPEK</sequence>
<protein>
    <submittedName>
        <fullName evidence="1">Uncharacterized protein</fullName>
    </submittedName>
</protein>
<dbReference type="EMBL" id="DAANUW010000095">
    <property type="protein sequence ID" value="HAD1535287.1"/>
    <property type="molecule type" value="Genomic_DNA"/>
</dbReference>
<organism evidence="1">
    <name type="scientific">Salmonella typhimurium</name>
    <dbReference type="NCBI Taxonomy" id="90371"/>
    <lineage>
        <taxon>Bacteria</taxon>
        <taxon>Pseudomonadati</taxon>
        <taxon>Pseudomonadota</taxon>
        <taxon>Gammaproteobacteria</taxon>
        <taxon>Enterobacterales</taxon>
        <taxon>Enterobacteriaceae</taxon>
        <taxon>Salmonella</taxon>
    </lineage>
</organism>